<reference evidence="1" key="1">
    <citation type="submission" date="2020-10" db="EMBL/GenBank/DDBJ databases">
        <title>Genomic Encyclopedia of Type Strains, Phase IV (KMG-IV): sequencing the most valuable type-strain genomes for metagenomic binning, comparative biology and taxonomic classification.</title>
        <authorList>
            <person name="Goeker M."/>
        </authorList>
    </citation>
    <scope>NUCLEOTIDE SEQUENCE</scope>
    <source>
        <strain evidence="1">DSM 13886</strain>
    </source>
</reference>
<dbReference type="EMBL" id="JADBEL010000026">
    <property type="protein sequence ID" value="MBE1556437.1"/>
    <property type="molecule type" value="Genomic_DNA"/>
</dbReference>
<accession>A0A927MP49</accession>
<dbReference type="AlphaFoldDB" id="A0A927MP49"/>
<name>A0A927MP49_9BACL</name>
<organism evidence="1 2">
    <name type="scientific">Sporosarcina limicola</name>
    <dbReference type="NCBI Taxonomy" id="34101"/>
    <lineage>
        <taxon>Bacteria</taxon>
        <taxon>Bacillati</taxon>
        <taxon>Bacillota</taxon>
        <taxon>Bacilli</taxon>
        <taxon>Bacillales</taxon>
        <taxon>Caryophanaceae</taxon>
        <taxon>Sporosarcina</taxon>
    </lineage>
</organism>
<sequence>MNLHVVIGDNRYTQQLLDRLNEKDNGIIVIADPKYKGIKRGDGVTYVCMSYVKEVADLHEKIYVYTCTFEGKEFKRWRKRRAQ</sequence>
<comment type="caution">
    <text evidence="1">The sequence shown here is derived from an EMBL/GenBank/DDBJ whole genome shotgun (WGS) entry which is preliminary data.</text>
</comment>
<dbReference type="RefSeq" id="WP_192600080.1">
    <property type="nucleotide sequence ID" value="NZ_JADBEL010000026.1"/>
</dbReference>
<evidence type="ECO:0000313" key="1">
    <source>
        <dbReference type="EMBL" id="MBE1556437.1"/>
    </source>
</evidence>
<gene>
    <name evidence="1" type="ORF">H4683_003562</name>
</gene>
<proteinExistence type="predicted"/>
<protein>
    <submittedName>
        <fullName evidence="1">Uncharacterized protein</fullName>
    </submittedName>
</protein>
<evidence type="ECO:0000313" key="2">
    <source>
        <dbReference type="Proteomes" id="UP000658225"/>
    </source>
</evidence>
<dbReference type="Proteomes" id="UP000658225">
    <property type="component" value="Unassembled WGS sequence"/>
</dbReference>
<keyword evidence="2" id="KW-1185">Reference proteome</keyword>